<dbReference type="Pfam" id="PF13843">
    <property type="entry name" value="DDE_Tnp_1_7"/>
    <property type="match status" value="1"/>
</dbReference>
<dbReference type="Proteomes" id="UP001208570">
    <property type="component" value="Unassembled WGS sequence"/>
</dbReference>
<evidence type="ECO:0000313" key="3">
    <source>
        <dbReference type="Proteomes" id="UP001208570"/>
    </source>
</evidence>
<dbReference type="PANTHER" id="PTHR46599">
    <property type="entry name" value="PIGGYBAC TRANSPOSABLE ELEMENT-DERIVED PROTEIN 4"/>
    <property type="match status" value="1"/>
</dbReference>
<feature type="domain" description="PiggyBac transposable element-derived protein" evidence="1">
    <location>
        <begin position="7"/>
        <end position="153"/>
    </location>
</feature>
<dbReference type="AlphaFoldDB" id="A0AAD9J3A5"/>
<dbReference type="EMBL" id="JAODUP010000658">
    <property type="protein sequence ID" value="KAK2145784.1"/>
    <property type="molecule type" value="Genomic_DNA"/>
</dbReference>
<accession>A0AAD9J3A5</accession>
<proteinExistence type="predicted"/>
<sequence length="224" mass="25388">MKPLATTDNDKLYKVRSFVEYINMNLADKYTMGCQISIDESLIPFKGMLSFCQFIRSKRARFGIKCWVLADAADSFVSRFSVNTGRDATVKKDVPLSTRVVRQLVVGIENLNHHLYVDNFYTSPALFRWLKDRHIYACDTVRKGRLGFLKELYFGRGRHERATADYLSCGCLLAQSKGVYFPSTIFTANYSVETPAADRTVRRRSAAGAIDVAASPFLRDYTAT</sequence>
<dbReference type="PANTHER" id="PTHR46599:SF3">
    <property type="entry name" value="PIGGYBAC TRANSPOSABLE ELEMENT-DERIVED PROTEIN 4"/>
    <property type="match status" value="1"/>
</dbReference>
<evidence type="ECO:0000313" key="2">
    <source>
        <dbReference type="EMBL" id="KAK2145784.1"/>
    </source>
</evidence>
<gene>
    <name evidence="2" type="ORF">LSH36_658g01024</name>
</gene>
<protein>
    <recommendedName>
        <fullName evidence="1">PiggyBac transposable element-derived protein domain-containing protein</fullName>
    </recommendedName>
</protein>
<dbReference type="InterPro" id="IPR029526">
    <property type="entry name" value="PGBD"/>
</dbReference>
<keyword evidence="3" id="KW-1185">Reference proteome</keyword>
<reference evidence="2" key="1">
    <citation type="journal article" date="2023" name="Mol. Biol. Evol.">
        <title>Third-Generation Sequencing Reveals the Adaptive Role of the Epigenome in Three Deep-Sea Polychaetes.</title>
        <authorList>
            <person name="Perez M."/>
            <person name="Aroh O."/>
            <person name="Sun Y."/>
            <person name="Lan Y."/>
            <person name="Juniper S.K."/>
            <person name="Young C.R."/>
            <person name="Angers B."/>
            <person name="Qian P.Y."/>
        </authorList>
    </citation>
    <scope>NUCLEOTIDE SEQUENCE</scope>
    <source>
        <strain evidence="2">P08H-3</strain>
    </source>
</reference>
<organism evidence="2 3">
    <name type="scientific">Paralvinella palmiformis</name>
    <dbReference type="NCBI Taxonomy" id="53620"/>
    <lineage>
        <taxon>Eukaryota</taxon>
        <taxon>Metazoa</taxon>
        <taxon>Spiralia</taxon>
        <taxon>Lophotrochozoa</taxon>
        <taxon>Annelida</taxon>
        <taxon>Polychaeta</taxon>
        <taxon>Sedentaria</taxon>
        <taxon>Canalipalpata</taxon>
        <taxon>Terebellida</taxon>
        <taxon>Terebelliformia</taxon>
        <taxon>Alvinellidae</taxon>
        <taxon>Paralvinella</taxon>
    </lineage>
</organism>
<evidence type="ECO:0000259" key="1">
    <source>
        <dbReference type="Pfam" id="PF13843"/>
    </source>
</evidence>
<comment type="caution">
    <text evidence="2">The sequence shown here is derived from an EMBL/GenBank/DDBJ whole genome shotgun (WGS) entry which is preliminary data.</text>
</comment>
<name>A0AAD9J3A5_9ANNE</name>